<name>A0ABD3H0P9_9MARC</name>
<dbReference type="Proteomes" id="UP001633002">
    <property type="component" value="Unassembled WGS sequence"/>
</dbReference>
<evidence type="ECO:0000313" key="2">
    <source>
        <dbReference type="EMBL" id="KAL3683990.1"/>
    </source>
</evidence>
<dbReference type="EMBL" id="JBJQOH010000006">
    <property type="protein sequence ID" value="KAL3683990.1"/>
    <property type="molecule type" value="Genomic_DNA"/>
</dbReference>
<dbReference type="AlphaFoldDB" id="A0ABD3H0P9"/>
<sequence length="896" mass="102885">MLPEHAPEERSYADNVPESSSAGTDRVTDFAVGHVRPYRPTLDEAIYMATWKLQFTMDEANVTADLQGRILKCLYDNSQLPTRLADGNMEYSRVNLGTLLRHAGAEWTGGDIGMRGLSSLESIMNTYRGLGMPSIVRWRLCIGDEDSRHDAIPFGQSSQDEYIQSRQVRCVCSDVPSSSLKRDCESCSERCTDDECRLMRKHMIPFDYLAIAGIIRNLCSCRILCHSMLSMWRARERWIRVDRDPTPSFPIMEWWDGTKAKEIAWFFDSHCEFELPIVCQSCYEVYQAHPIKCEELSDEFNFSQDSQAYEFACSSCGDWICADRRRPRRCECLSRWKSRPGVGLGGIVEYHDNRKCYRYPPRGRSIQQLEEAAMEIARCETAAQRKEVTRRSGVVAKTRAWRLVRGVGLDLSRDLAFDSMHVLALCLFKKYIKLLRKGAASSPQSKTALSRVMVEVTTAKPSSITGRWPKDIFNRLGYFKAEECSKFIIYCVPHILHELGYHTGSALYQLGLLLIQIARMFYLLHRSGDGWTADSLDRCRFALASWRIRSEELLGPNSSILEHVAGAGHMVDDIIRHGPSNVYWSYGFERLVAGYNKVKTNNRNMEHSFTFHYARVLFAKCMVQIWEDDDGTLPHERAVRLLHSHMRFSTSRLRERTLEDECQPWHSEGVCVVITQKDANLIWEMASDNRSIICASNMFFEFRWLYNKTESNVQTVDPISGMQLLHPTERSHAYDNWRSAMQVAYHFFPIRRHRDGDILALETEEWKDRDFLFAPSAIGHPPPYPELHDILLACHADDCRFTGVETCVVRRIETEDGETSNNLPQVMEDELDYTSPRQVRGKVEVAWLRQNDLGAWIVRPGACCTTITFGHLLHLCRNFTVVAYSGDKPIKWISGG</sequence>
<organism evidence="2 3">
    <name type="scientific">Riccia sorocarpa</name>
    <dbReference type="NCBI Taxonomy" id="122646"/>
    <lineage>
        <taxon>Eukaryota</taxon>
        <taxon>Viridiplantae</taxon>
        <taxon>Streptophyta</taxon>
        <taxon>Embryophyta</taxon>
        <taxon>Marchantiophyta</taxon>
        <taxon>Marchantiopsida</taxon>
        <taxon>Marchantiidae</taxon>
        <taxon>Marchantiales</taxon>
        <taxon>Ricciaceae</taxon>
        <taxon>Riccia</taxon>
    </lineage>
</organism>
<feature type="compositionally biased region" description="Basic and acidic residues" evidence="1">
    <location>
        <begin position="1"/>
        <end position="12"/>
    </location>
</feature>
<reference evidence="2 3" key="1">
    <citation type="submission" date="2024-09" db="EMBL/GenBank/DDBJ databases">
        <title>Chromosome-scale assembly of Riccia sorocarpa.</title>
        <authorList>
            <person name="Paukszto L."/>
        </authorList>
    </citation>
    <scope>NUCLEOTIDE SEQUENCE [LARGE SCALE GENOMIC DNA]</scope>
    <source>
        <strain evidence="2">LP-2024</strain>
        <tissue evidence="2">Aerial parts of the thallus</tissue>
    </source>
</reference>
<evidence type="ECO:0000313" key="3">
    <source>
        <dbReference type="Proteomes" id="UP001633002"/>
    </source>
</evidence>
<feature type="region of interest" description="Disordered" evidence="1">
    <location>
        <begin position="1"/>
        <end position="27"/>
    </location>
</feature>
<comment type="caution">
    <text evidence="2">The sequence shown here is derived from an EMBL/GenBank/DDBJ whole genome shotgun (WGS) entry which is preliminary data.</text>
</comment>
<gene>
    <name evidence="2" type="ORF">R1sor_002012</name>
</gene>
<keyword evidence="3" id="KW-1185">Reference proteome</keyword>
<accession>A0ABD3H0P9</accession>
<evidence type="ECO:0000256" key="1">
    <source>
        <dbReference type="SAM" id="MobiDB-lite"/>
    </source>
</evidence>
<proteinExistence type="predicted"/>
<protein>
    <submittedName>
        <fullName evidence="2">Uncharacterized protein</fullName>
    </submittedName>
</protein>